<gene>
    <name evidence="3" type="ORF">GSY69_04180</name>
</gene>
<dbReference type="CDD" id="cd02440">
    <property type="entry name" value="AdoMet_MTases"/>
    <property type="match status" value="1"/>
</dbReference>
<dbReference type="InterPro" id="IPR029063">
    <property type="entry name" value="SAM-dependent_MTases_sf"/>
</dbReference>
<feature type="region of interest" description="Disordered" evidence="1">
    <location>
        <begin position="1"/>
        <end position="21"/>
    </location>
</feature>
<reference evidence="3 4" key="1">
    <citation type="submission" date="2020-01" db="EMBL/GenBank/DDBJ databases">
        <authorList>
            <person name="Deng T."/>
        </authorList>
    </citation>
    <scope>NUCLEOTIDE SEQUENCE [LARGE SCALE GENOMIC DNA]</scope>
    <source>
        <strain evidence="3 4">5221</strain>
    </source>
</reference>
<organism evidence="3 4">
    <name type="scientific">Brevibacterium rongguiense</name>
    <dbReference type="NCBI Taxonomy" id="2695267"/>
    <lineage>
        <taxon>Bacteria</taxon>
        <taxon>Bacillati</taxon>
        <taxon>Actinomycetota</taxon>
        <taxon>Actinomycetes</taxon>
        <taxon>Micrococcales</taxon>
        <taxon>Brevibacteriaceae</taxon>
        <taxon>Brevibacterium</taxon>
    </lineage>
</organism>
<dbReference type="InterPro" id="IPR013216">
    <property type="entry name" value="Methyltransf_11"/>
</dbReference>
<dbReference type="GO" id="GO:0032259">
    <property type="term" value="P:methylation"/>
    <property type="evidence" value="ECO:0007669"/>
    <property type="project" value="UniProtKB-KW"/>
</dbReference>
<evidence type="ECO:0000313" key="3">
    <source>
        <dbReference type="EMBL" id="MYM19190.1"/>
    </source>
</evidence>
<comment type="caution">
    <text evidence="3">The sequence shown here is derived from an EMBL/GenBank/DDBJ whole genome shotgun (WGS) entry which is preliminary data.</text>
</comment>
<sequence length="293" mass="31786">MSPRGTRSHARRRDPVSERPDEAEIISGGYLSIDEEASVRANRSYWDSSAVDYLAEHGSFLGASDFIWCPEGVRESDVALLGDVERRQILEVGCGAGQCSRWLAEQGALATGVDLSSGMLEQASRLQREHPLSAAAVPPTFLQADARSLPFPSASFDAAFSSYGALPFVKDADVVLAEVARVLRPGGQWVFSVTHPLRWMFPDVPGEAGLTVEYSYFDRTPYVELDAHGSPVYAEHHRTMGDWMALLVSAGFAVTGLTEPEWPADNETAWGGWSPLRGALMPGTAIFSARLPG</sequence>
<accession>A0A6N9H580</accession>
<dbReference type="Gene3D" id="3.40.50.150">
    <property type="entry name" value="Vaccinia Virus protein VP39"/>
    <property type="match status" value="1"/>
</dbReference>
<keyword evidence="4" id="KW-1185">Reference proteome</keyword>
<keyword evidence="3" id="KW-0808">Transferase</keyword>
<feature type="domain" description="Methyltransferase type 11" evidence="2">
    <location>
        <begin position="90"/>
        <end position="190"/>
    </location>
</feature>
<evidence type="ECO:0000256" key="1">
    <source>
        <dbReference type="SAM" id="MobiDB-lite"/>
    </source>
</evidence>
<dbReference type="Pfam" id="PF08241">
    <property type="entry name" value="Methyltransf_11"/>
    <property type="match status" value="1"/>
</dbReference>
<proteinExistence type="predicted"/>
<dbReference type="PANTHER" id="PTHR43591">
    <property type="entry name" value="METHYLTRANSFERASE"/>
    <property type="match status" value="1"/>
</dbReference>
<evidence type="ECO:0000259" key="2">
    <source>
        <dbReference type="Pfam" id="PF08241"/>
    </source>
</evidence>
<dbReference type="Proteomes" id="UP000469215">
    <property type="component" value="Unassembled WGS sequence"/>
</dbReference>
<name>A0A6N9H580_9MICO</name>
<evidence type="ECO:0000313" key="4">
    <source>
        <dbReference type="Proteomes" id="UP000469215"/>
    </source>
</evidence>
<dbReference type="SUPFAM" id="SSF53335">
    <property type="entry name" value="S-adenosyl-L-methionine-dependent methyltransferases"/>
    <property type="match status" value="1"/>
</dbReference>
<protein>
    <submittedName>
        <fullName evidence="3">Methyltransferase domain-containing protein</fullName>
    </submittedName>
</protein>
<dbReference type="AlphaFoldDB" id="A0A6N9H580"/>
<feature type="compositionally biased region" description="Basic residues" evidence="1">
    <location>
        <begin position="1"/>
        <end position="12"/>
    </location>
</feature>
<dbReference type="GO" id="GO:0008757">
    <property type="term" value="F:S-adenosylmethionine-dependent methyltransferase activity"/>
    <property type="evidence" value="ECO:0007669"/>
    <property type="project" value="InterPro"/>
</dbReference>
<keyword evidence="3" id="KW-0489">Methyltransferase</keyword>
<dbReference type="EMBL" id="WWEQ01000011">
    <property type="protein sequence ID" value="MYM19190.1"/>
    <property type="molecule type" value="Genomic_DNA"/>
</dbReference>